<dbReference type="Proteomes" id="UP001139199">
    <property type="component" value="Unassembled WGS sequence"/>
</dbReference>
<accession>A0A9X1I4R2</accession>
<feature type="signal peptide" evidence="1">
    <location>
        <begin position="1"/>
        <end position="24"/>
    </location>
</feature>
<dbReference type="RefSeq" id="WP_226544444.1">
    <property type="nucleotide sequence ID" value="NZ_JAJAPW010000007.1"/>
</dbReference>
<keyword evidence="1" id="KW-0732">Signal</keyword>
<gene>
    <name evidence="2" type="ORF">LG649_13985</name>
</gene>
<proteinExistence type="predicted"/>
<dbReference type="PROSITE" id="PS51257">
    <property type="entry name" value="PROKAR_LIPOPROTEIN"/>
    <property type="match status" value="1"/>
</dbReference>
<evidence type="ECO:0000256" key="1">
    <source>
        <dbReference type="SAM" id="SignalP"/>
    </source>
</evidence>
<dbReference type="EMBL" id="JAJAPW010000007">
    <property type="protein sequence ID" value="MCB4799959.1"/>
    <property type="molecule type" value="Genomic_DNA"/>
</dbReference>
<name>A0A9X1I4R2_9FLAO</name>
<organism evidence="2 3">
    <name type="scientific">Neotamlana laminarinivorans</name>
    <dbReference type="NCBI Taxonomy" id="2883124"/>
    <lineage>
        <taxon>Bacteria</taxon>
        <taxon>Pseudomonadati</taxon>
        <taxon>Bacteroidota</taxon>
        <taxon>Flavobacteriia</taxon>
        <taxon>Flavobacteriales</taxon>
        <taxon>Flavobacteriaceae</taxon>
        <taxon>Neotamlana</taxon>
    </lineage>
</organism>
<reference evidence="2" key="1">
    <citation type="submission" date="2021-10" db="EMBL/GenBank/DDBJ databases">
        <title>Tamlana sargassums sp. nov., and Tamlana laminarinivorans sp. nov., two new bacteria isolated from the brown alga.</title>
        <authorList>
            <person name="Li J."/>
        </authorList>
    </citation>
    <scope>NUCLEOTIDE SEQUENCE</scope>
    <source>
        <strain evidence="2">PT2-4</strain>
    </source>
</reference>
<evidence type="ECO:0000313" key="2">
    <source>
        <dbReference type="EMBL" id="MCB4799959.1"/>
    </source>
</evidence>
<feature type="chain" id="PRO_5040744572" evidence="1">
    <location>
        <begin position="25"/>
        <end position="192"/>
    </location>
</feature>
<dbReference type="AlphaFoldDB" id="A0A9X1I4R2"/>
<evidence type="ECO:0000313" key="3">
    <source>
        <dbReference type="Proteomes" id="UP001139199"/>
    </source>
</evidence>
<comment type="caution">
    <text evidence="2">The sequence shown here is derived from an EMBL/GenBank/DDBJ whole genome shotgun (WGS) entry which is preliminary data.</text>
</comment>
<sequence>MKKINSLKTIKLLALFFISSLALVSCSSDDDHDDDHEHEEELITTVIYTLEDANGNTVTLTFEDLDGDGGADGTTEVSGSFVANTQYSGSIQLLNETEDPAEDITEEVEEEGDEHEFFYTSTISDIVITKNDVDEDGNPIGIDTSLTTGEAGTGSLTIVLKHEPTKPNDGTSEDAGGSTDVEVTFAIEVVFT</sequence>
<protein>
    <submittedName>
        <fullName evidence="2">Type 1 periplasmic binding fold superfamily protein</fullName>
    </submittedName>
</protein>
<keyword evidence="3" id="KW-1185">Reference proteome</keyword>